<accession>A0AB39SXY5</accession>
<dbReference type="InterPro" id="IPR036513">
    <property type="entry name" value="STAS_dom_sf"/>
</dbReference>
<dbReference type="RefSeq" id="WP_369145136.1">
    <property type="nucleotide sequence ID" value="NZ_CP163444.1"/>
</dbReference>
<dbReference type="AlphaFoldDB" id="A0AB39SXY5"/>
<organism evidence="2">
    <name type="scientific">Streptomyces sp. R44</name>
    <dbReference type="NCBI Taxonomy" id="3238633"/>
    <lineage>
        <taxon>Bacteria</taxon>
        <taxon>Bacillati</taxon>
        <taxon>Actinomycetota</taxon>
        <taxon>Actinomycetes</taxon>
        <taxon>Kitasatosporales</taxon>
        <taxon>Streptomycetaceae</taxon>
        <taxon>Streptomyces</taxon>
    </lineage>
</organism>
<name>A0AB39SXY5_9ACTN</name>
<dbReference type="Gene3D" id="3.30.750.24">
    <property type="entry name" value="STAS domain"/>
    <property type="match status" value="1"/>
</dbReference>
<dbReference type="EMBL" id="CP163444">
    <property type="protein sequence ID" value="XDQ72497.1"/>
    <property type="molecule type" value="Genomic_DNA"/>
</dbReference>
<reference evidence="2" key="1">
    <citation type="submission" date="2024-07" db="EMBL/GenBank/DDBJ databases">
        <authorList>
            <person name="Yu S.T."/>
        </authorList>
    </citation>
    <scope>NUCLEOTIDE SEQUENCE</scope>
    <source>
        <strain evidence="2">R44</strain>
    </source>
</reference>
<protein>
    <submittedName>
        <fullName evidence="2">STAS domain-containing protein</fullName>
    </submittedName>
</protein>
<gene>
    <name evidence="2" type="ORF">AB5J54_19190</name>
</gene>
<dbReference type="PROSITE" id="PS50801">
    <property type="entry name" value="STAS"/>
    <property type="match status" value="1"/>
</dbReference>
<proteinExistence type="predicted"/>
<sequence length="173" mass="17971">MVRDERPAAPRLHGLHARNYTICDSGFARPESRSRHRAVAGYCAGDKDLLQAGALPSPAPEPKIAKAVAGDAVVCVPAGDPYGDTAGAAARDLASTLERKPALLAVDLAAATLHTAEGLDVLPALRQDARARGVPPALLSPSRPVLRVLELTGADALFHAFGTVEEALAAYEP</sequence>
<dbReference type="SUPFAM" id="SSF52091">
    <property type="entry name" value="SpoIIaa-like"/>
    <property type="match status" value="1"/>
</dbReference>
<feature type="domain" description="STAS" evidence="1">
    <location>
        <begin position="104"/>
        <end position="171"/>
    </location>
</feature>
<dbReference type="InterPro" id="IPR002645">
    <property type="entry name" value="STAS_dom"/>
</dbReference>
<dbReference type="Pfam" id="PF01740">
    <property type="entry name" value="STAS"/>
    <property type="match status" value="1"/>
</dbReference>
<evidence type="ECO:0000313" key="2">
    <source>
        <dbReference type="EMBL" id="XDQ72497.1"/>
    </source>
</evidence>
<evidence type="ECO:0000259" key="1">
    <source>
        <dbReference type="PROSITE" id="PS50801"/>
    </source>
</evidence>